<reference evidence="1 2" key="1">
    <citation type="submission" date="2024-07" db="EMBL/GenBank/DDBJ databases">
        <title>Section-level genome sequencing and comparative genomics of Aspergillus sections Usti and Cavernicolus.</title>
        <authorList>
            <consortium name="Lawrence Berkeley National Laboratory"/>
            <person name="Nybo J.L."/>
            <person name="Vesth T.C."/>
            <person name="Theobald S."/>
            <person name="Frisvad J.C."/>
            <person name="Larsen T.O."/>
            <person name="Kjaerboelling I."/>
            <person name="Rothschild-Mancinelli K."/>
            <person name="Lyhne E.K."/>
            <person name="Kogle M.E."/>
            <person name="Barry K."/>
            <person name="Clum A."/>
            <person name="Na H."/>
            <person name="Ledsgaard L."/>
            <person name="Lin J."/>
            <person name="Lipzen A."/>
            <person name="Kuo A."/>
            <person name="Riley R."/>
            <person name="Mondo S."/>
            <person name="Labutti K."/>
            <person name="Haridas S."/>
            <person name="Pangalinan J."/>
            <person name="Salamov A.A."/>
            <person name="Simmons B.A."/>
            <person name="Magnuson J.K."/>
            <person name="Chen J."/>
            <person name="Drula E."/>
            <person name="Henrissat B."/>
            <person name="Wiebenga A."/>
            <person name="Lubbers R.J."/>
            <person name="Gomes A.C."/>
            <person name="Makela M.R."/>
            <person name="Stajich J."/>
            <person name="Grigoriev I.V."/>
            <person name="Mortensen U.H."/>
            <person name="De Vries R.P."/>
            <person name="Baker S.E."/>
            <person name="Andersen M.R."/>
        </authorList>
    </citation>
    <scope>NUCLEOTIDE SEQUENCE [LARGE SCALE GENOMIC DNA]</scope>
    <source>
        <strain evidence="1 2">CBS 123904</strain>
    </source>
</reference>
<keyword evidence="2" id="KW-1185">Reference proteome</keyword>
<proteinExistence type="predicted"/>
<protein>
    <submittedName>
        <fullName evidence="1">Uncharacterized protein</fullName>
    </submittedName>
</protein>
<evidence type="ECO:0000313" key="1">
    <source>
        <dbReference type="EMBL" id="KAL2839101.1"/>
    </source>
</evidence>
<evidence type="ECO:0000313" key="2">
    <source>
        <dbReference type="Proteomes" id="UP001610446"/>
    </source>
</evidence>
<accession>A0ABR4JGD2</accession>
<name>A0ABR4JGD2_9EURO</name>
<organism evidence="1 2">
    <name type="scientific">Aspergillus pseudoustus</name>
    <dbReference type="NCBI Taxonomy" id="1810923"/>
    <lineage>
        <taxon>Eukaryota</taxon>
        <taxon>Fungi</taxon>
        <taxon>Dikarya</taxon>
        <taxon>Ascomycota</taxon>
        <taxon>Pezizomycotina</taxon>
        <taxon>Eurotiomycetes</taxon>
        <taxon>Eurotiomycetidae</taxon>
        <taxon>Eurotiales</taxon>
        <taxon>Aspergillaceae</taxon>
        <taxon>Aspergillus</taxon>
        <taxon>Aspergillus subgen. Nidulantes</taxon>
    </lineage>
</organism>
<gene>
    <name evidence="1" type="ORF">BJY01DRAFT_29182</name>
</gene>
<sequence length="158" mass="17748">MGRSTFVRLTRLRLSPESFSSSRLSSSSSARCRRMRGAAIVLLPNSPWYANIRIQGKGCWMKGPDTTMVGESRDQECKKQLSFHRGVAQMMAQRVALQAPWANSVPHCQPRNVARLARAVLISWGLCHKSNPSELLMAFSRDRSNLDFNLPLSSHHLP</sequence>
<comment type="caution">
    <text evidence="1">The sequence shown here is derived from an EMBL/GenBank/DDBJ whole genome shotgun (WGS) entry which is preliminary data.</text>
</comment>
<dbReference type="EMBL" id="JBFXLU010000137">
    <property type="protein sequence ID" value="KAL2839101.1"/>
    <property type="molecule type" value="Genomic_DNA"/>
</dbReference>
<dbReference type="Proteomes" id="UP001610446">
    <property type="component" value="Unassembled WGS sequence"/>
</dbReference>